<feature type="transmembrane region" description="Helical" evidence="8">
    <location>
        <begin position="286"/>
        <end position="305"/>
    </location>
</feature>
<dbReference type="Gene3D" id="1.10.3470.10">
    <property type="entry name" value="ABC transporter involved in vitamin B12 uptake, BtuC"/>
    <property type="match status" value="1"/>
</dbReference>
<dbReference type="Pfam" id="PF01032">
    <property type="entry name" value="FecCD"/>
    <property type="match status" value="1"/>
</dbReference>
<dbReference type="GO" id="GO:0005886">
    <property type="term" value="C:plasma membrane"/>
    <property type="evidence" value="ECO:0007669"/>
    <property type="project" value="UniProtKB-SubCell"/>
</dbReference>
<dbReference type="InterPro" id="IPR000522">
    <property type="entry name" value="ABC_transptr_permease_BtuC"/>
</dbReference>
<evidence type="ECO:0000256" key="7">
    <source>
        <dbReference type="ARBA" id="ARBA00023136"/>
    </source>
</evidence>
<organism evidence="9 10">
    <name type="scientific">Paludibacterium paludis</name>
    <dbReference type="NCBI Taxonomy" id="1225769"/>
    <lineage>
        <taxon>Bacteria</taxon>
        <taxon>Pseudomonadati</taxon>
        <taxon>Pseudomonadota</taxon>
        <taxon>Betaproteobacteria</taxon>
        <taxon>Neisseriales</taxon>
        <taxon>Chromobacteriaceae</taxon>
        <taxon>Paludibacterium</taxon>
    </lineage>
</organism>
<evidence type="ECO:0000313" key="9">
    <source>
        <dbReference type="EMBL" id="GGY25678.1"/>
    </source>
</evidence>
<dbReference type="CDD" id="cd06550">
    <property type="entry name" value="TM_ABC_iron-siderophores_like"/>
    <property type="match status" value="1"/>
</dbReference>
<evidence type="ECO:0000256" key="8">
    <source>
        <dbReference type="SAM" id="Phobius"/>
    </source>
</evidence>
<dbReference type="RefSeq" id="WP_189536103.1">
    <property type="nucleotide sequence ID" value="NZ_BMYX01000021.1"/>
</dbReference>
<dbReference type="SUPFAM" id="SSF81345">
    <property type="entry name" value="ABC transporter involved in vitamin B12 uptake, BtuC"/>
    <property type="match status" value="1"/>
</dbReference>
<dbReference type="GO" id="GO:0022857">
    <property type="term" value="F:transmembrane transporter activity"/>
    <property type="evidence" value="ECO:0007669"/>
    <property type="project" value="InterPro"/>
</dbReference>
<protein>
    <recommendedName>
        <fullName evidence="11">Iron complex transport system permease protein</fullName>
    </recommendedName>
</protein>
<dbReference type="PANTHER" id="PTHR30472:SF25">
    <property type="entry name" value="ABC TRANSPORTER PERMEASE PROTEIN MJ0876-RELATED"/>
    <property type="match status" value="1"/>
</dbReference>
<comment type="similarity">
    <text evidence="2">Belongs to the binding-protein-dependent transport system permease family. FecCD subfamily.</text>
</comment>
<dbReference type="InterPro" id="IPR037294">
    <property type="entry name" value="ABC_BtuC-like"/>
</dbReference>
<reference evidence="9" key="1">
    <citation type="journal article" date="2014" name="Int. J. Syst. Evol. Microbiol.">
        <title>Complete genome sequence of Corynebacterium casei LMG S-19264T (=DSM 44701T), isolated from a smear-ripened cheese.</title>
        <authorList>
            <consortium name="US DOE Joint Genome Institute (JGI-PGF)"/>
            <person name="Walter F."/>
            <person name="Albersmeier A."/>
            <person name="Kalinowski J."/>
            <person name="Ruckert C."/>
        </authorList>
    </citation>
    <scope>NUCLEOTIDE SEQUENCE</scope>
    <source>
        <strain evidence="9">KCTC 32182</strain>
    </source>
</reference>
<gene>
    <name evidence="9" type="ORF">GCM10011289_31640</name>
</gene>
<proteinExistence type="inferred from homology"/>
<evidence type="ECO:0000256" key="5">
    <source>
        <dbReference type="ARBA" id="ARBA00022692"/>
    </source>
</evidence>
<keyword evidence="6 8" id="KW-1133">Transmembrane helix</keyword>
<sequence length="313" mass="31708">MIRLGLIILAVAFVTLLCLGIGAGQWIPPDRYDPLVTELRLPRALAALLTGAALAAAGSALQALFGNRLADPGLIGTSGGAALGVIGSMALGLGGAFLPVAAFAGGLGVTLLVLALNRLMRGGLSGLLILGIAVSAFCGAAVSLILFLSDDMALRSAMTWLSGSLSEARYGLLPGALSVMLPGLALLVFLARDLDILTLGEDSASSLGIRVGRVRFATAVSAALLAGAAVSLSGIIGFVGMMVPNAVSLVLRGSRRQVIAASSLAGAVFLLVVDTAGRSVAYPVDLPAGLIAGFAGPPFFFWLFYRQRGLEHA</sequence>
<evidence type="ECO:0000256" key="4">
    <source>
        <dbReference type="ARBA" id="ARBA00022475"/>
    </source>
</evidence>
<evidence type="ECO:0000256" key="1">
    <source>
        <dbReference type="ARBA" id="ARBA00004651"/>
    </source>
</evidence>
<feature type="transmembrane region" description="Helical" evidence="8">
    <location>
        <begin position="258"/>
        <end position="280"/>
    </location>
</feature>
<feature type="transmembrane region" description="Helical" evidence="8">
    <location>
        <begin position="97"/>
        <end position="116"/>
    </location>
</feature>
<dbReference type="PANTHER" id="PTHR30472">
    <property type="entry name" value="FERRIC ENTEROBACTIN TRANSPORT SYSTEM PERMEASE PROTEIN"/>
    <property type="match status" value="1"/>
</dbReference>
<comment type="caution">
    <text evidence="9">The sequence shown here is derived from an EMBL/GenBank/DDBJ whole genome shotgun (WGS) entry which is preliminary data.</text>
</comment>
<comment type="subcellular location">
    <subcellularLocation>
        <location evidence="1">Cell membrane</location>
        <topology evidence="1">Multi-pass membrane protein</topology>
    </subcellularLocation>
</comment>
<keyword evidence="4" id="KW-1003">Cell membrane</keyword>
<keyword evidence="10" id="KW-1185">Reference proteome</keyword>
<evidence type="ECO:0000256" key="2">
    <source>
        <dbReference type="ARBA" id="ARBA00007935"/>
    </source>
</evidence>
<reference evidence="9" key="2">
    <citation type="submission" date="2020-09" db="EMBL/GenBank/DDBJ databases">
        <authorList>
            <person name="Sun Q."/>
            <person name="Kim S."/>
        </authorList>
    </citation>
    <scope>NUCLEOTIDE SEQUENCE</scope>
    <source>
        <strain evidence="9">KCTC 32182</strain>
    </source>
</reference>
<evidence type="ECO:0000256" key="3">
    <source>
        <dbReference type="ARBA" id="ARBA00022448"/>
    </source>
</evidence>
<evidence type="ECO:0000256" key="6">
    <source>
        <dbReference type="ARBA" id="ARBA00022989"/>
    </source>
</evidence>
<name>A0A918UBX1_9NEIS</name>
<feature type="transmembrane region" description="Helical" evidence="8">
    <location>
        <begin position="72"/>
        <end position="91"/>
    </location>
</feature>
<feature type="transmembrane region" description="Helical" evidence="8">
    <location>
        <begin position="128"/>
        <end position="148"/>
    </location>
</feature>
<dbReference type="Proteomes" id="UP000645257">
    <property type="component" value="Unassembled WGS sequence"/>
</dbReference>
<dbReference type="EMBL" id="BMYX01000021">
    <property type="protein sequence ID" value="GGY25678.1"/>
    <property type="molecule type" value="Genomic_DNA"/>
</dbReference>
<keyword evidence="5 8" id="KW-0812">Transmembrane</keyword>
<feature type="transmembrane region" description="Helical" evidence="8">
    <location>
        <begin position="44"/>
        <end position="65"/>
    </location>
</feature>
<feature type="transmembrane region" description="Helical" evidence="8">
    <location>
        <begin position="168"/>
        <end position="191"/>
    </location>
</feature>
<dbReference type="AlphaFoldDB" id="A0A918UBX1"/>
<evidence type="ECO:0000313" key="10">
    <source>
        <dbReference type="Proteomes" id="UP000645257"/>
    </source>
</evidence>
<keyword evidence="3" id="KW-0813">Transport</keyword>
<evidence type="ECO:0008006" key="11">
    <source>
        <dbReference type="Google" id="ProtNLM"/>
    </source>
</evidence>
<accession>A0A918UBX1</accession>
<keyword evidence="7 8" id="KW-0472">Membrane</keyword>